<proteinExistence type="inferred from homology"/>
<protein>
    <submittedName>
        <fullName evidence="6">Uncharacterized protein</fullName>
    </submittedName>
</protein>
<dbReference type="OrthoDB" id="5951908at2759"/>
<sequence length="123" mass="13961">MENGKELSIVERIQKFNKAVNNMDSVVMVPCQLLDESTKCLNSGSYRKFSTTESDMHRCFTLLKKAKYYLNQGDALGANKDNSVDEELKDFVNHLEGLYKSLDVLTEVASGVAKHYQNEVVKY</sequence>
<dbReference type="InterPro" id="IPR009786">
    <property type="entry name" value="Spot_14"/>
</dbReference>
<dbReference type="GO" id="GO:0046890">
    <property type="term" value="P:regulation of lipid biosynthetic process"/>
    <property type="evidence" value="ECO:0000318"/>
    <property type="project" value="GO_Central"/>
</dbReference>
<evidence type="ECO:0000256" key="4">
    <source>
        <dbReference type="ARBA" id="ARBA00022490"/>
    </source>
</evidence>
<dbReference type="InterPro" id="IPR053719">
    <property type="entry name" value="Lipogen_MT_Stabilize_sf"/>
</dbReference>
<keyword evidence="5" id="KW-0539">Nucleus</keyword>
<dbReference type="Proteomes" id="UP000009022">
    <property type="component" value="Unassembled WGS sequence"/>
</dbReference>
<name>B3RM33_TRIAD</name>
<dbReference type="InParanoid" id="B3RM33"/>
<evidence type="ECO:0000256" key="5">
    <source>
        <dbReference type="ARBA" id="ARBA00023242"/>
    </source>
</evidence>
<dbReference type="PANTHER" id="PTHR14315:SF17">
    <property type="entry name" value="MIP21584P"/>
    <property type="match status" value="1"/>
</dbReference>
<dbReference type="PANTHER" id="PTHR14315">
    <property type="entry name" value="SPOT14 FAMILY MEMBER"/>
    <property type="match status" value="1"/>
</dbReference>
<evidence type="ECO:0000313" key="6">
    <source>
        <dbReference type="EMBL" id="EDV28892.1"/>
    </source>
</evidence>
<comment type="subcellular location">
    <subcellularLocation>
        <location evidence="2">Cytoplasm</location>
    </subcellularLocation>
    <subcellularLocation>
        <location evidence="1">Nucleus</location>
    </subcellularLocation>
</comment>
<dbReference type="Pfam" id="PF07084">
    <property type="entry name" value="Spot_14"/>
    <property type="match status" value="1"/>
</dbReference>
<dbReference type="AlphaFoldDB" id="B3RM33"/>
<evidence type="ECO:0000256" key="1">
    <source>
        <dbReference type="ARBA" id="ARBA00004123"/>
    </source>
</evidence>
<dbReference type="GeneID" id="6749309"/>
<dbReference type="GO" id="GO:0005829">
    <property type="term" value="C:cytosol"/>
    <property type="evidence" value="ECO:0000318"/>
    <property type="project" value="GO_Central"/>
</dbReference>
<dbReference type="KEGG" id="tad:TRIADDRAFT_52216"/>
<dbReference type="RefSeq" id="XP_002108094.1">
    <property type="nucleotide sequence ID" value="XM_002108058.1"/>
</dbReference>
<dbReference type="CTD" id="6749309"/>
<keyword evidence="7" id="KW-1185">Reference proteome</keyword>
<evidence type="ECO:0000256" key="3">
    <source>
        <dbReference type="ARBA" id="ARBA00009488"/>
    </source>
</evidence>
<accession>B3RM33</accession>
<dbReference type="GO" id="GO:0005634">
    <property type="term" value="C:nucleus"/>
    <property type="evidence" value="ECO:0007669"/>
    <property type="project" value="UniProtKB-SubCell"/>
</dbReference>
<dbReference type="Gene3D" id="6.10.140.1610">
    <property type="match status" value="1"/>
</dbReference>
<evidence type="ECO:0000313" key="7">
    <source>
        <dbReference type="Proteomes" id="UP000009022"/>
    </source>
</evidence>
<evidence type="ECO:0000256" key="2">
    <source>
        <dbReference type="ARBA" id="ARBA00004496"/>
    </source>
</evidence>
<organism evidence="6 7">
    <name type="scientific">Trichoplax adhaerens</name>
    <name type="common">Trichoplax reptans</name>
    <dbReference type="NCBI Taxonomy" id="10228"/>
    <lineage>
        <taxon>Eukaryota</taxon>
        <taxon>Metazoa</taxon>
        <taxon>Placozoa</taxon>
        <taxon>Uniplacotomia</taxon>
        <taxon>Trichoplacea</taxon>
        <taxon>Trichoplacidae</taxon>
        <taxon>Trichoplax</taxon>
    </lineage>
</organism>
<reference evidence="6 7" key="1">
    <citation type="journal article" date="2008" name="Nature">
        <title>The Trichoplax genome and the nature of placozoans.</title>
        <authorList>
            <person name="Srivastava M."/>
            <person name="Begovic E."/>
            <person name="Chapman J."/>
            <person name="Putnam N.H."/>
            <person name="Hellsten U."/>
            <person name="Kawashima T."/>
            <person name="Kuo A."/>
            <person name="Mitros T."/>
            <person name="Salamov A."/>
            <person name="Carpenter M.L."/>
            <person name="Signorovitch A.Y."/>
            <person name="Moreno M.A."/>
            <person name="Kamm K."/>
            <person name="Grimwood J."/>
            <person name="Schmutz J."/>
            <person name="Shapiro H."/>
            <person name="Grigoriev I.V."/>
            <person name="Buss L.W."/>
            <person name="Schierwater B."/>
            <person name="Dellaporta S.L."/>
            <person name="Rokhsar D.S."/>
        </authorList>
    </citation>
    <scope>NUCLEOTIDE SEQUENCE [LARGE SCALE GENOMIC DNA]</scope>
    <source>
        <strain evidence="6 7">Grell-BS-1999</strain>
    </source>
</reference>
<dbReference type="HOGENOM" id="CLU_2018153_0_0_1"/>
<keyword evidence="4" id="KW-0963">Cytoplasm</keyword>
<comment type="similarity">
    <text evidence="3">Belongs to the SPOT14 family.</text>
</comment>
<gene>
    <name evidence="6" type="ORF">TRIADDRAFT_52216</name>
</gene>
<dbReference type="EMBL" id="DS985241">
    <property type="protein sequence ID" value="EDV28892.1"/>
    <property type="molecule type" value="Genomic_DNA"/>
</dbReference>